<evidence type="ECO:0000313" key="5">
    <source>
        <dbReference type="EMBL" id="KAK9935188.1"/>
    </source>
</evidence>
<comment type="subcellular location">
    <subcellularLocation>
        <location evidence="1">Chromosome</location>
        <location evidence="1">Centromere</location>
    </subcellularLocation>
    <subcellularLocation>
        <location evidence="3">Nucleus</location>
    </subcellularLocation>
</comment>
<dbReference type="GO" id="GO:0005634">
    <property type="term" value="C:nucleus"/>
    <property type="evidence" value="ECO:0007669"/>
    <property type="project" value="UniProtKB-SubCell"/>
</dbReference>
<dbReference type="Gene3D" id="2.30.280.10">
    <property type="entry name" value="SRA-YDG"/>
    <property type="match status" value="1"/>
</dbReference>
<dbReference type="Proteomes" id="UP001457282">
    <property type="component" value="Unassembled WGS sequence"/>
</dbReference>
<feature type="domain" description="YDG" evidence="4">
    <location>
        <begin position="274"/>
        <end position="417"/>
    </location>
</feature>
<keyword evidence="6" id="KW-1185">Reference proteome</keyword>
<proteinExistence type="predicted"/>
<evidence type="ECO:0000313" key="6">
    <source>
        <dbReference type="Proteomes" id="UP001457282"/>
    </source>
</evidence>
<dbReference type="InterPro" id="IPR003105">
    <property type="entry name" value="SRA_YDG"/>
</dbReference>
<comment type="caution">
    <text evidence="5">The sequence shown here is derived from an EMBL/GenBank/DDBJ whole genome shotgun (WGS) entry which is preliminary data.</text>
</comment>
<dbReference type="GO" id="GO:0042054">
    <property type="term" value="F:histone methyltransferase activity"/>
    <property type="evidence" value="ECO:0007669"/>
    <property type="project" value="TreeGrafter"/>
</dbReference>
<dbReference type="EMBL" id="JBEDUW010000004">
    <property type="protein sequence ID" value="KAK9935188.1"/>
    <property type="molecule type" value="Genomic_DNA"/>
</dbReference>
<organism evidence="5 6">
    <name type="scientific">Rubus argutus</name>
    <name type="common">Southern blackberry</name>
    <dbReference type="NCBI Taxonomy" id="59490"/>
    <lineage>
        <taxon>Eukaryota</taxon>
        <taxon>Viridiplantae</taxon>
        <taxon>Streptophyta</taxon>
        <taxon>Embryophyta</taxon>
        <taxon>Tracheophyta</taxon>
        <taxon>Spermatophyta</taxon>
        <taxon>Magnoliopsida</taxon>
        <taxon>eudicotyledons</taxon>
        <taxon>Gunneridae</taxon>
        <taxon>Pentapetalae</taxon>
        <taxon>rosids</taxon>
        <taxon>fabids</taxon>
        <taxon>Rosales</taxon>
        <taxon>Rosaceae</taxon>
        <taxon>Rosoideae</taxon>
        <taxon>Rosoideae incertae sedis</taxon>
        <taxon>Rubus</taxon>
    </lineage>
</organism>
<dbReference type="GO" id="GO:0000775">
    <property type="term" value="C:chromosome, centromeric region"/>
    <property type="evidence" value="ECO:0007669"/>
    <property type="project" value="UniProtKB-SubCell"/>
</dbReference>
<evidence type="ECO:0000256" key="2">
    <source>
        <dbReference type="ARBA" id="ARBA00023242"/>
    </source>
</evidence>
<protein>
    <recommendedName>
        <fullName evidence="4">YDG domain-containing protein</fullName>
    </recommendedName>
</protein>
<dbReference type="InterPro" id="IPR051357">
    <property type="entry name" value="H3K9_HMTase_SUVAR3-9"/>
</dbReference>
<evidence type="ECO:0000256" key="3">
    <source>
        <dbReference type="PROSITE-ProRule" id="PRU00358"/>
    </source>
</evidence>
<gene>
    <name evidence="5" type="ORF">M0R45_022300</name>
</gene>
<dbReference type="GO" id="GO:0003690">
    <property type="term" value="F:double-stranded DNA binding"/>
    <property type="evidence" value="ECO:0007669"/>
    <property type="project" value="TreeGrafter"/>
</dbReference>
<dbReference type="AlphaFoldDB" id="A0AAW1XGS0"/>
<dbReference type="InterPro" id="IPR036987">
    <property type="entry name" value="SRA-YDG_sf"/>
</dbReference>
<dbReference type="Pfam" id="PF02182">
    <property type="entry name" value="SAD_SRA"/>
    <property type="match status" value="1"/>
</dbReference>
<dbReference type="PANTHER" id="PTHR45660:SF46">
    <property type="entry name" value="HISTONE-LYSINE N-METHYLTRANSFERASE, H3 LYSINE-9 SPECIFIC SUVH6"/>
    <property type="match status" value="1"/>
</dbReference>
<dbReference type="PROSITE" id="PS51015">
    <property type="entry name" value="YDG"/>
    <property type="match status" value="1"/>
</dbReference>
<name>A0AAW1XGS0_RUBAR</name>
<evidence type="ECO:0000256" key="1">
    <source>
        <dbReference type="ARBA" id="ARBA00004584"/>
    </source>
</evidence>
<dbReference type="InterPro" id="IPR015947">
    <property type="entry name" value="PUA-like_sf"/>
</dbReference>
<sequence>MNNTIAQSLNSGSFAAILATFGREISSLCVDILLKSSSLVRLNSFRIFEALLGPLILGFSISVSPGKPLSPFLTITKFNTERSVNNGSTYQTGQCENVFHERKSSPAQIMLTKVEQTNRDESTPIVLSTFLSFQFSILDHHFQTYPSYLNNMAETLLNVLVERLAALALDKVQEEFRLLVSVTSACRKMQQPEYSSPVGSVGNFSPPDVSSSVSNARDKVMNKIARKKVRQALKTFSEVCASVREEFGGRGDIKALQALKKGGDTVNMDKPILGPVPGVKFGDKFRYFAQLNAIGLHLPKQSGIGYIKQGRKLLATSVVASGVYDDDLQQRDLLIYIGEGGNLNDPKKSPQDQKLKRGNLALANSVTEKNAVRVIRYFFAAPNGIKIYTYDGLYRVVKYWEDKGPTGKTVYKFQMNRISINPE</sequence>
<accession>A0AAW1XGS0</accession>
<dbReference type="SMART" id="SM00466">
    <property type="entry name" value="SRA"/>
    <property type="match status" value="1"/>
</dbReference>
<evidence type="ECO:0000259" key="4">
    <source>
        <dbReference type="PROSITE" id="PS51015"/>
    </source>
</evidence>
<dbReference type="PANTHER" id="PTHR45660">
    <property type="entry name" value="HISTONE-LYSINE N-METHYLTRANSFERASE SETMAR"/>
    <property type="match status" value="1"/>
</dbReference>
<dbReference type="SUPFAM" id="SSF88697">
    <property type="entry name" value="PUA domain-like"/>
    <property type="match status" value="1"/>
</dbReference>
<keyword evidence="2 3" id="KW-0539">Nucleus</keyword>
<reference evidence="5 6" key="1">
    <citation type="journal article" date="2023" name="G3 (Bethesda)">
        <title>A chromosome-length genome assembly and annotation of blackberry (Rubus argutus, cv. 'Hillquist').</title>
        <authorList>
            <person name="Bruna T."/>
            <person name="Aryal R."/>
            <person name="Dudchenko O."/>
            <person name="Sargent D.J."/>
            <person name="Mead D."/>
            <person name="Buti M."/>
            <person name="Cavallini A."/>
            <person name="Hytonen T."/>
            <person name="Andres J."/>
            <person name="Pham M."/>
            <person name="Weisz D."/>
            <person name="Mascagni F."/>
            <person name="Usai G."/>
            <person name="Natali L."/>
            <person name="Bassil N."/>
            <person name="Fernandez G.E."/>
            <person name="Lomsadze A."/>
            <person name="Armour M."/>
            <person name="Olukolu B."/>
            <person name="Poorten T."/>
            <person name="Britton C."/>
            <person name="Davik J."/>
            <person name="Ashrafi H."/>
            <person name="Aiden E.L."/>
            <person name="Borodovsky M."/>
            <person name="Worthington M."/>
        </authorList>
    </citation>
    <scope>NUCLEOTIDE SEQUENCE [LARGE SCALE GENOMIC DNA]</scope>
    <source>
        <strain evidence="5">PI 553951</strain>
    </source>
</reference>